<feature type="signal peptide" evidence="1">
    <location>
        <begin position="1"/>
        <end position="25"/>
    </location>
</feature>
<gene>
    <name evidence="2" type="ORF">QWY20_16255</name>
</gene>
<name>A0ABU7J961_9GAMM</name>
<dbReference type="PROSITE" id="PS51257">
    <property type="entry name" value="PROKAR_LIPOPROTEIN"/>
    <property type="match status" value="1"/>
</dbReference>
<proteinExistence type="predicted"/>
<accession>A0ABU7J961</accession>
<dbReference type="EMBL" id="JAUHLI010000020">
    <property type="protein sequence ID" value="MEE2003012.1"/>
    <property type="molecule type" value="Genomic_DNA"/>
</dbReference>
<protein>
    <recommendedName>
        <fullName evidence="4">Lipoprotein</fullName>
    </recommendedName>
</protein>
<evidence type="ECO:0000313" key="2">
    <source>
        <dbReference type="EMBL" id="MEE2003012.1"/>
    </source>
</evidence>
<evidence type="ECO:0000313" key="3">
    <source>
        <dbReference type="Proteomes" id="UP001336314"/>
    </source>
</evidence>
<feature type="chain" id="PRO_5047220692" description="Lipoprotein" evidence="1">
    <location>
        <begin position="26"/>
        <end position="204"/>
    </location>
</feature>
<sequence>MNKKHTRFTLTTLPMTAAVIATLLASGCSSSPEQRLAKLQQAEYEQRVKDRNQSFRAAPDWYLQSEVSTLQGTLGRGTSFSRDMQAAVDNAMLMAQLELARNTQALVSEQVKMHRRNNLLTGESRMLLETTADRYLPEVDVAGSTVLNREIIRERDGFRAYILLHLDVAERDQERMAQAAMDRAHRELMERNARYRAEQAALAQ</sequence>
<reference evidence="2 3" key="1">
    <citation type="submission" date="2023-07" db="EMBL/GenBank/DDBJ databases">
        <title>Alkalimonas sp., MEB108 novel, alkaliphilic bacterium isolated from Lonar Lake, India.</title>
        <authorList>
            <person name="Joshi A."/>
            <person name="Thite S."/>
        </authorList>
    </citation>
    <scope>NUCLEOTIDE SEQUENCE [LARGE SCALE GENOMIC DNA]</scope>
    <source>
        <strain evidence="2 3">MEB108</strain>
    </source>
</reference>
<keyword evidence="1" id="KW-0732">Signal</keyword>
<organism evidence="2 3">
    <name type="scientific">Alkalimonas cellulosilytica</name>
    <dbReference type="NCBI Taxonomy" id="3058395"/>
    <lineage>
        <taxon>Bacteria</taxon>
        <taxon>Pseudomonadati</taxon>
        <taxon>Pseudomonadota</taxon>
        <taxon>Gammaproteobacteria</taxon>
        <taxon>Alkalimonas</taxon>
    </lineage>
</organism>
<keyword evidence="3" id="KW-1185">Reference proteome</keyword>
<comment type="caution">
    <text evidence="2">The sequence shown here is derived from an EMBL/GenBank/DDBJ whole genome shotgun (WGS) entry which is preliminary data.</text>
</comment>
<evidence type="ECO:0000256" key="1">
    <source>
        <dbReference type="SAM" id="SignalP"/>
    </source>
</evidence>
<dbReference type="Proteomes" id="UP001336314">
    <property type="component" value="Unassembled WGS sequence"/>
</dbReference>
<evidence type="ECO:0008006" key="4">
    <source>
        <dbReference type="Google" id="ProtNLM"/>
    </source>
</evidence>
<dbReference type="RefSeq" id="WP_330130060.1">
    <property type="nucleotide sequence ID" value="NZ_JAUHLI010000020.1"/>
</dbReference>